<dbReference type="EMBL" id="WIGN01000038">
    <property type="protein sequence ID" value="KAF6815066.1"/>
    <property type="molecule type" value="Genomic_DNA"/>
</dbReference>
<evidence type="ECO:0000313" key="3">
    <source>
        <dbReference type="Proteomes" id="UP000652219"/>
    </source>
</evidence>
<keyword evidence="3" id="KW-1185">Reference proteome</keyword>
<gene>
    <name evidence="2" type="ORF">CSOJ01_03703</name>
</gene>
<comment type="caution">
    <text evidence="2">The sequence shown here is derived from an EMBL/GenBank/DDBJ whole genome shotgun (WGS) entry which is preliminary data.</text>
</comment>
<reference evidence="2 3" key="1">
    <citation type="journal article" date="2020" name="Phytopathology">
        <title>Genome Sequence Resources of Colletotrichum truncatum, C. plurivorum, C. musicola, and C. sojae: Four Species Pathogenic to Soybean (Glycine max).</title>
        <authorList>
            <person name="Rogerio F."/>
            <person name="Boufleur T.R."/>
            <person name="Ciampi-Guillardi M."/>
            <person name="Sukno S.A."/>
            <person name="Thon M.R."/>
            <person name="Massola Junior N.S."/>
            <person name="Baroncelli R."/>
        </authorList>
    </citation>
    <scope>NUCLEOTIDE SEQUENCE [LARGE SCALE GENOMIC DNA]</scope>
    <source>
        <strain evidence="2 3">LFN0009</strain>
    </source>
</reference>
<sequence>MHSSSTRGDDVPHGIAHQRGPSPSFRFHGPDLPLKPPGVVAACSLLIDRREAGTSQSATAVDAIILVDME</sequence>
<name>A0A8H6JM15_9PEZI</name>
<dbReference type="AlphaFoldDB" id="A0A8H6JM15"/>
<accession>A0A8H6JM15</accession>
<proteinExistence type="predicted"/>
<evidence type="ECO:0000256" key="1">
    <source>
        <dbReference type="SAM" id="MobiDB-lite"/>
    </source>
</evidence>
<feature type="region of interest" description="Disordered" evidence="1">
    <location>
        <begin position="1"/>
        <end position="31"/>
    </location>
</feature>
<protein>
    <submittedName>
        <fullName evidence="2">Uncharacterized protein</fullName>
    </submittedName>
</protein>
<dbReference type="Proteomes" id="UP000652219">
    <property type="component" value="Unassembled WGS sequence"/>
</dbReference>
<evidence type="ECO:0000313" key="2">
    <source>
        <dbReference type="EMBL" id="KAF6815066.1"/>
    </source>
</evidence>
<organism evidence="2 3">
    <name type="scientific">Colletotrichum sojae</name>
    <dbReference type="NCBI Taxonomy" id="2175907"/>
    <lineage>
        <taxon>Eukaryota</taxon>
        <taxon>Fungi</taxon>
        <taxon>Dikarya</taxon>
        <taxon>Ascomycota</taxon>
        <taxon>Pezizomycotina</taxon>
        <taxon>Sordariomycetes</taxon>
        <taxon>Hypocreomycetidae</taxon>
        <taxon>Glomerellales</taxon>
        <taxon>Glomerellaceae</taxon>
        <taxon>Colletotrichum</taxon>
        <taxon>Colletotrichum orchidearum species complex</taxon>
    </lineage>
</organism>